<dbReference type="CDD" id="cd06454">
    <property type="entry name" value="KBL_like"/>
    <property type="match status" value="1"/>
</dbReference>
<dbReference type="FunCoup" id="A0A5N4AR05">
    <property type="interactions" value="824"/>
</dbReference>
<evidence type="ECO:0000256" key="5">
    <source>
        <dbReference type="ARBA" id="ARBA00022898"/>
    </source>
</evidence>
<comment type="caution">
    <text evidence="11">The sequence shown here is derived from an EMBL/GenBank/DDBJ whole genome shotgun (WGS) entry which is preliminary data.</text>
</comment>
<evidence type="ECO:0000259" key="10">
    <source>
        <dbReference type="Pfam" id="PF00155"/>
    </source>
</evidence>
<dbReference type="EC" id="2.3.1.50" evidence="3"/>
<dbReference type="PANTHER" id="PTHR13693">
    <property type="entry name" value="CLASS II AMINOTRANSFERASE/8-AMINO-7-OXONONANOATE SYNTHASE"/>
    <property type="match status" value="1"/>
</dbReference>
<dbReference type="SUPFAM" id="SSF53383">
    <property type="entry name" value="PLP-dependent transferases"/>
    <property type="match status" value="1"/>
</dbReference>
<keyword evidence="9" id="KW-0812">Transmembrane</keyword>
<dbReference type="Gene3D" id="3.40.640.10">
    <property type="entry name" value="Type I PLP-dependent aspartate aminotransferase-like (Major domain)"/>
    <property type="match status" value="1"/>
</dbReference>
<dbReference type="InParanoid" id="A0A5N4AR05"/>
<evidence type="ECO:0000256" key="1">
    <source>
        <dbReference type="ARBA" id="ARBA00001933"/>
    </source>
</evidence>
<evidence type="ECO:0000256" key="8">
    <source>
        <dbReference type="RuleBase" id="RU003693"/>
    </source>
</evidence>
<feature type="transmembrane region" description="Helical" evidence="9">
    <location>
        <begin position="20"/>
        <end position="39"/>
    </location>
</feature>
<dbReference type="InterPro" id="IPR001917">
    <property type="entry name" value="Aminotrans_II_pyridoxalP_BS"/>
</dbReference>
<comment type="cofactor">
    <cofactor evidence="1 8">
        <name>pyridoxal 5'-phosphate</name>
        <dbReference type="ChEBI" id="CHEBI:597326"/>
    </cofactor>
</comment>
<reference evidence="11 12" key="1">
    <citation type="journal article" date="2018" name="Elife">
        <title>Firefly genomes illuminate parallel origins of bioluminescence in beetles.</title>
        <authorList>
            <person name="Fallon T.R."/>
            <person name="Lower S.E."/>
            <person name="Chang C.H."/>
            <person name="Bessho-Uehara M."/>
            <person name="Martin G.J."/>
            <person name="Bewick A.J."/>
            <person name="Behringer M."/>
            <person name="Debat H.J."/>
            <person name="Wong I."/>
            <person name="Day J.C."/>
            <person name="Suvorov A."/>
            <person name="Silva C.J."/>
            <person name="Stanger-Hall K.F."/>
            <person name="Hall D.W."/>
            <person name="Schmitz R.J."/>
            <person name="Nelson D.R."/>
            <person name="Lewis S.M."/>
            <person name="Shigenobu S."/>
            <person name="Bybee S.M."/>
            <person name="Larracuente A.M."/>
            <person name="Oba Y."/>
            <person name="Weng J.K."/>
        </authorList>
    </citation>
    <scope>NUCLEOTIDE SEQUENCE [LARGE SCALE GENOMIC DNA]</scope>
    <source>
        <strain evidence="11">1611_PpyrPB1</strain>
        <tissue evidence="11">Whole body</tissue>
    </source>
</reference>
<dbReference type="InterPro" id="IPR015422">
    <property type="entry name" value="PyrdxlP-dep_Trfase_small"/>
</dbReference>
<dbReference type="Gene3D" id="3.90.1150.10">
    <property type="entry name" value="Aspartate Aminotransferase, domain 1"/>
    <property type="match status" value="1"/>
</dbReference>
<keyword evidence="6" id="KW-0012">Acyltransferase</keyword>
<dbReference type="Pfam" id="PF00155">
    <property type="entry name" value="Aminotran_1_2"/>
    <property type="match status" value="1"/>
</dbReference>
<organism evidence="11 12">
    <name type="scientific">Photinus pyralis</name>
    <name type="common">Common eastern firefly</name>
    <name type="synonym">Lampyris pyralis</name>
    <dbReference type="NCBI Taxonomy" id="7054"/>
    <lineage>
        <taxon>Eukaryota</taxon>
        <taxon>Metazoa</taxon>
        <taxon>Ecdysozoa</taxon>
        <taxon>Arthropoda</taxon>
        <taxon>Hexapoda</taxon>
        <taxon>Insecta</taxon>
        <taxon>Pterygota</taxon>
        <taxon>Neoptera</taxon>
        <taxon>Endopterygota</taxon>
        <taxon>Coleoptera</taxon>
        <taxon>Polyphaga</taxon>
        <taxon>Elateriformia</taxon>
        <taxon>Elateroidea</taxon>
        <taxon>Lampyridae</taxon>
        <taxon>Lampyrinae</taxon>
        <taxon>Photinus</taxon>
    </lineage>
</organism>
<keyword evidence="12" id="KW-1185">Reference proteome</keyword>
<sequence length="508" mass="56787">MKKFEQMQNYLKNSFEKPSLVTMVLTSISFYILMFIGYFTQAVFPRKICGRYNRQGYPELYDRFTHFFSRYVHRRMGDCWEYPICSSPGAELVFKERITEDNGWTFKFTGRKRKCINLGSYNYLGFSDKSGYCTEMAIKALHTYGISTGATRERYGNNEINNELEKLTAEFVGTEDAVALGMGFATNSLNIPALVSGGCLIISDEKNHASIVLGAQVSGATVRVFRHNDLEDLEDKLKAAVYYGQPIKENNNNHVPWRKICIIVEGIYSMDASIVPLPEIIALKKRYKAYLYLDEAHSIGALGPSGKGVVEYFGCNARDVDLLMGTYAKSFGSAGGYIAGSKELISLLRQTCSATKYASSMSPPVAAQVIAVLQILLGKDGTNLAKNRLKTLAINTQYVRRRLAQTGVIIYGHQDAPVVPILLYRYSKIASTVRALIQRNVAVPAVGYPVTPILESRMRLCISATHTKEQLDYALAAIEEVSDEMGLKHLRLPRHLKPVVYEDIAINL</sequence>
<dbReference type="Proteomes" id="UP000327044">
    <property type="component" value="Unassembled WGS sequence"/>
</dbReference>
<keyword evidence="4" id="KW-0808">Transferase</keyword>
<dbReference type="GO" id="GO:0046512">
    <property type="term" value="P:sphingosine biosynthetic process"/>
    <property type="evidence" value="ECO:0007669"/>
    <property type="project" value="TreeGrafter"/>
</dbReference>
<dbReference type="PROSITE" id="PS00599">
    <property type="entry name" value="AA_TRANSFER_CLASS_2"/>
    <property type="match status" value="1"/>
</dbReference>
<keyword evidence="9" id="KW-0472">Membrane</keyword>
<dbReference type="GO" id="GO:0004758">
    <property type="term" value="F:serine C-palmitoyltransferase activity"/>
    <property type="evidence" value="ECO:0007669"/>
    <property type="project" value="UniProtKB-EC"/>
</dbReference>
<proteinExistence type="inferred from homology"/>
<dbReference type="InterPro" id="IPR004839">
    <property type="entry name" value="Aminotransferase_I/II_large"/>
</dbReference>
<dbReference type="AlphaFoldDB" id="A0A5N4AR05"/>
<dbReference type="GO" id="GO:0030170">
    <property type="term" value="F:pyridoxal phosphate binding"/>
    <property type="evidence" value="ECO:0007669"/>
    <property type="project" value="InterPro"/>
</dbReference>
<accession>A0A5N4AR05</accession>
<dbReference type="EMBL" id="VVIM01000005">
    <property type="protein sequence ID" value="KAB0799751.1"/>
    <property type="molecule type" value="Genomic_DNA"/>
</dbReference>
<evidence type="ECO:0000313" key="11">
    <source>
        <dbReference type="EMBL" id="KAB0799751.1"/>
    </source>
</evidence>
<evidence type="ECO:0000256" key="2">
    <source>
        <dbReference type="ARBA" id="ARBA00008392"/>
    </source>
</evidence>
<evidence type="ECO:0000256" key="7">
    <source>
        <dbReference type="ARBA" id="ARBA00048528"/>
    </source>
</evidence>
<comment type="similarity">
    <text evidence="2 8">Belongs to the class-II pyridoxal-phosphate-dependent aminotransferase family.</text>
</comment>
<dbReference type="OrthoDB" id="65434at2759"/>
<protein>
    <recommendedName>
        <fullName evidence="3">serine C-palmitoyltransferase</fullName>
        <ecNumber evidence="3">2.3.1.50</ecNumber>
    </recommendedName>
</protein>
<keyword evidence="5 8" id="KW-0663">Pyridoxal phosphate</keyword>
<dbReference type="InterPro" id="IPR015424">
    <property type="entry name" value="PyrdxlP-dep_Trfase"/>
</dbReference>
<name>A0A5N4AR05_PHOPY</name>
<feature type="domain" description="Aminotransferase class I/classII large" evidence="10">
    <location>
        <begin position="114"/>
        <end position="478"/>
    </location>
</feature>
<dbReference type="GO" id="GO:0016020">
    <property type="term" value="C:membrane"/>
    <property type="evidence" value="ECO:0007669"/>
    <property type="project" value="GOC"/>
</dbReference>
<evidence type="ECO:0000313" key="12">
    <source>
        <dbReference type="Proteomes" id="UP000327044"/>
    </source>
</evidence>
<evidence type="ECO:0000256" key="9">
    <source>
        <dbReference type="SAM" id="Phobius"/>
    </source>
</evidence>
<dbReference type="GO" id="GO:0017059">
    <property type="term" value="C:serine palmitoyltransferase complex"/>
    <property type="evidence" value="ECO:0007669"/>
    <property type="project" value="TreeGrafter"/>
</dbReference>
<dbReference type="PANTHER" id="PTHR13693:SF3">
    <property type="entry name" value="LD36009P"/>
    <property type="match status" value="1"/>
</dbReference>
<dbReference type="InterPro" id="IPR050087">
    <property type="entry name" value="AON_synthase_class-II"/>
</dbReference>
<evidence type="ECO:0000256" key="4">
    <source>
        <dbReference type="ARBA" id="ARBA00022679"/>
    </source>
</evidence>
<gene>
    <name evidence="11" type="ORF">PPYR_07631</name>
</gene>
<evidence type="ECO:0000256" key="6">
    <source>
        <dbReference type="ARBA" id="ARBA00023315"/>
    </source>
</evidence>
<dbReference type="GO" id="GO:0046513">
    <property type="term" value="P:ceramide biosynthetic process"/>
    <property type="evidence" value="ECO:0007669"/>
    <property type="project" value="TreeGrafter"/>
</dbReference>
<keyword evidence="9" id="KW-1133">Transmembrane helix</keyword>
<dbReference type="InterPro" id="IPR015421">
    <property type="entry name" value="PyrdxlP-dep_Trfase_major"/>
</dbReference>
<evidence type="ECO:0000256" key="3">
    <source>
        <dbReference type="ARBA" id="ARBA00013220"/>
    </source>
</evidence>
<comment type="catalytic activity">
    <reaction evidence="7">
        <text>L-serine + hexadecanoyl-CoA + H(+) = 3-oxosphinganine + CO2 + CoA</text>
        <dbReference type="Rhea" id="RHEA:14761"/>
        <dbReference type="ChEBI" id="CHEBI:15378"/>
        <dbReference type="ChEBI" id="CHEBI:16526"/>
        <dbReference type="ChEBI" id="CHEBI:33384"/>
        <dbReference type="ChEBI" id="CHEBI:57287"/>
        <dbReference type="ChEBI" id="CHEBI:57379"/>
        <dbReference type="ChEBI" id="CHEBI:58299"/>
        <dbReference type="EC" id="2.3.1.50"/>
    </reaction>
</comment>